<evidence type="ECO:0000256" key="3">
    <source>
        <dbReference type="SAM" id="MobiDB-lite"/>
    </source>
</evidence>
<dbReference type="InterPro" id="IPR051414">
    <property type="entry name" value="Adenylate-forming_Reductase"/>
</dbReference>
<reference evidence="5 6" key="1">
    <citation type="journal article" date="2018" name="IMA Fungus">
        <title>IMA Genome-F 9: Draft genome sequence of Annulohypoxylon stygium, Aspergillus mulundensis, Berkeleyomyces basicola (syn. Thielaviopsis basicola), Ceratocystis smalleyi, two Cercospora beticola strains, Coleophoma cylindrospora, Fusarium fracticaudum, Phialophora cf. hyalina, and Morchella septimelata.</title>
        <authorList>
            <person name="Wingfield B.D."/>
            <person name="Bills G.F."/>
            <person name="Dong Y."/>
            <person name="Huang W."/>
            <person name="Nel W.J."/>
            <person name="Swalarsk-Parry B.S."/>
            <person name="Vaghefi N."/>
            <person name="Wilken P.M."/>
            <person name="An Z."/>
            <person name="de Beer Z.W."/>
            <person name="De Vos L."/>
            <person name="Chen L."/>
            <person name="Duong T.A."/>
            <person name="Gao Y."/>
            <person name="Hammerbacher A."/>
            <person name="Kikkert J.R."/>
            <person name="Li Y."/>
            <person name="Li H."/>
            <person name="Li K."/>
            <person name="Li Q."/>
            <person name="Liu X."/>
            <person name="Ma X."/>
            <person name="Naidoo K."/>
            <person name="Pethybridge S.J."/>
            <person name="Sun J."/>
            <person name="Steenkamp E.T."/>
            <person name="van der Nest M.A."/>
            <person name="van Wyk S."/>
            <person name="Wingfield M.J."/>
            <person name="Xiong C."/>
            <person name="Yue Q."/>
            <person name="Zhang X."/>
        </authorList>
    </citation>
    <scope>NUCLEOTIDE SEQUENCE [LARGE SCALE GENOMIC DNA]</scope>
    <source>
        <strain evidence="5 6">BP 5553</strain>
    </source>
</reference>
<dbReference type="SUPFAM" id="SSF47336">
    <property type="entry name" value="ACP-like"/>
    <property type="match status" value="1"/>
</dbReference>
<dbReference type="Proteomes" id="UP000254866">
    <property type="component" value="Unassembled WGS sequence"/>
</dbReference>
<dbReference type="RefSeq" id="XP_031871153.1">
    <property type="nucleotide sequence ID" value="XM_032011460.1"/>
</dbReference>
<dbReference type="STRING" id="2656787.A0A370TSI5"/>
<dbReference type="InterPro" id="IPR009081">
    <property type="entry name" value="PP-bd_ACP"/>
</dbReference>
<dbReference type="PANTHER" id="PTHR43439:SF2">
    <property type="entry name" value="ENZYME, PUTATIVE (JCVI)-RELATED"/>
    <property type="match status" value="1"/>
</dbReference>
<keyword evidence="6" id="KW-1185">Reference proteome</keyword>
<gene>
    <name evidence="5" type="ORF">BP5553_02837</name>
</gene>
<dbReference type="InterPro" id="IPR036291">
    <property type="entry name" value="NAD(P)-bd_dom_sf"/>
</dbReference>
<evidence type="ECO:0000256" key="1">
    <source>
        <dbReference type="ARBA" id="ARBA00022450"/>
    </source>
</evidence>
<dbReference type="PROSITE" id="PS50075">
    <property type="entry name" value="CARRIER"/>
    <property type="match status" value="1"/>
</dbReference>
<dbReference type="Gene3D" id="3.40.50.720">
    <property type="entry name" value="NAD(P)-binding Rossmann-like Domain"/>
    <property type="match status" value="2"/>
</dbReference>
<dbReference type="Gene3D" id="1.10.1200.10">
    <property type="entry name" value="ACP-like"/>
    <property type="match status" value="1"/>
</dbReference>
<dbReference type="InterPro" id="IPR020845">
    <property type="entry name" value="AMP-binding_CS"/>
</dbReference>
<sequence length="1055" mass="117293">MIDPPLPEKAHSNMVPQCSDPSVIPSDKASRRTKDLWRLHGDPHSQRYSNPKLVSLAALVRHDSVVYQGQNAFLYPLSADSDTRYESMTWDEFDRVTEVLALSYAGYLEDELAEGNLSRKQPTVALLGGGKTIEYFCTLLALQKLGVRVLLLAESNTVSALHHLLETCHVLAVITDLENRGVDKNGVRSLAMIEVLPRSLEVNYMAVDAIKFQDVEDVWERHAFIIHSSGSTGRPKPIIHTNRSMMLIARMYRLFQEFDIENWFLLFPLYHIAGVSIALSGLPNGQVLSFPPQTWPPASSAIFAAWNTLSSIGYPVDCVHCAPTLIENMYEYICENGGDFTPLVSLKLLQPGGAALSDSIIKALTANGVNVKTTYGSTEIGPPFRSIPHTRDNTECYSFRNLYPDNPFITMEEVTGGTYECVVFKGFELAAELWQNTDEPYRTNDLFIQDPPESGFFILKGRKDDMLVHSNGEKTIAGPLQLDIQTSCKVISKALAFGHSKPYAGLLVEVCEAYDPKNDVTRSKIWGAVEQVNTRYPKHSQIMEDMICILPKGKLLPVTPKGNIKRKEAERLYWNEIERLYSDGNPVSTPSSSSSEAARIYIYGLLSNLSNTPVSDIQDWTSLFDLGMDSRLALRLRKSLSSHFHRTISLSALFENPSVSKLVSIFSRLEYPFNGLHQVEKPPPSETLNRLISKLEAEFKSWPKLPNRSFPLTEKETILVTGASGFLGTELLCSLSALPRVEKVYAMVRGVDHLAKLSEALESRGMDPSILNIENGGKIEAINFGMQDPFLGLDLGTMSLLRFCHAGRPKRLAFTSSISACMGTGYTSLTVPEEPVGPDPSVALPTGYAQSKYIAERITQTAARTLHIPIHIFRVGQLTGSTVTGHWNVNDMWAVLFATSLHPLLSAIPSFPSKHIDWVPINIAATVIADILMSNPSPSAPYTVHNITNPHPTPYPSLITHFLTLTGNPNLQSIPMKEWTSRLSALADSNPEIPGVRLLPFFEMMADLNDDSVPSKVFETAKTRRMSVALRECGPFCREWLEAYVRVWKEQGFLE</sequence>
<feature type="region of interest" description="Disordered" evidence="3">
    <location>
        <begin position="1"/>
        <end position="28"/>
    </location>
</feature>
<feature type="domain" description="Carrier" evidence="4">
    <location>
        <begin position="592"/>
        <end position="670"/>
    </location>
</feature>
<dbReference type="Pfam" id="PF00550">
    <property type="entry name" value="PP-binding"/>
    <property type="match status" value="1"/>
</dbReference>
<organism evidence="5 6">
    <name type="scientific">Venustampulla echinocandica</name>
    <dbReference type="NCBI Taxonomy" id="2656787"/>
    <lineage>
        <taxon>Eukaryota</taxon>
        <taxon>Fungi</taxon>
        <taxon>Dikarya</taxon>
        <taxon>Ascomycota</taxon>
        <taxon>Pezizomycotina</taxon>
        <taxon>Leotiomycetes</taxon>
        <taxon>Helotiales</taxon>
        <taxon>Pleuroascaceae</taxon>
        <taxon>Venustampulla</taxon>
    </lineage>
</organism>
<dbReference type="AlphaFoldDB" id="A0A370TSI5"/>
<keyword evidence="1" id="KW-0596">Phosphopantetheine</keyword>
<dbReference type="Pfam" id="PF00501">
    <property type="entry name" value="AMP-binding"/>
    <property type="match status" value="1"/>
</dbReference>
<dbReference type="EMBL" id="NPIC01000002">
    <property type="protein sequence ID" value="RDL38497.1"/>
    <property type="molecule type" value="Genomic_DNA"/>
</dbReference>
<keyword evidence="2" id="KW-0597">Phosphoprotein</keyword>
<dbReference type="Pfam" id="PF23562">
    <property type="entry name" value="AMP-binding_C_3"/>
    <property type="match status" value="1"/>
</dbReference>
<dbReference type="InterPro" id="IPR000873">
    <property type="entry name" value="AMP-dep_synth/lig_dom"/>
</dbReference>
<evidence type="ECO:0000313" key="6">
    <source>
        <dbReference type="Proteomes" id="UP000254866"/>
    </source>
</evidence>
<protein>
    <submittedName>
        <fullName evidence="5">Acetyl-CoA synthetase-like protein</fullName>
    </submittedName>
</protein>
<dbReference type="Gene3D" id="3.40.50.12780">
    <property type="entry name" value="N-terminal domain of ligase-like"/>
    <property type="match status" value="1"/>
</dbReference>
<dbReference type="Pfam" id="PF07993">
    <property type="entry name" value="NAD_binding_4"/>
    <property type="match status" value="1"/>
</dbReference>
<proteinExistence type="predicted"/>
<dbReference type="InterPro" id="IPR036736">
    <property type="entry name" value="ACP-like_sf"/>
</dbReference>
<comment type="caution">
    <text evidence="5">The sequence shown here is derived from an EMBL/GenBank/DDBJ whole genome shotgun (WGS) entry which is preliminary data.</text>
</comment>
<dbReference type="OrthoDB" id="429813at2759"/>
<evidence type="ECO:0000259" key="4">
    <source>
        <dbReference type="PROSITE" id="PS50075"/>
    </source>
</evidence>
<dbReference type="SUPFAM" id="SSF51735">
    <property type="entry name" value="NAD(P)-binding Rossmann-fold domains"/>
    <property type="match status" value="1"/>
</dbReference>
<name>A0A370TSI5_9HELO</name>
<evidence type="ECO:0000313" key="5">
    <source>
        <dbReference type="EMBL" id="RDL38497.1"/>
    </source>
</evidence>
<dbReference type="GeneID" id="43595686"/>
<feature type="compositionally biased region" description="Basic and acidic residues" evidence="3">
    <location>
        <begin position="1"/>
        <end position="11"/>
    </location>
</feature>
<dbReference type="InterPro" id="IPR013120">
    <property type="entry name" value="FAR_NAD-bd"/>
</dbReference>
<dbReference type="PROSITE" id="PS00455">
    <property type="entry name" value="AMP_BINDING"/>
    <property type="match status" value="1"/>
</dbReference>
<accession>A0A370TSI5</accession>
<dbReference type="SUPFAM" id="SSF56801">
    <property type="entry name" value="Acetyl-CoA synthetase-like"/>
    <property type="match status" value="1"/>
</dbReference>
<dbReference type="InterPro" id="IPR042099">
    <property type="entry name" value="ANL_N_sf"/>
</dbReference>
<evidence type="ECO:0000256" key="2">
    <source>
        <dbReference type="ARBA" id="ARBA00022553"/>
    </source>
</evidence>
<dbReference type="PANTHER" id="PTHR43439">
    <property type="entry name" value="PHENYLACETATE-COENZYME A LIGASE"/>
    <property type="match status" value="1"/>
</dbReference>